<reference evidence="1" key="1">
    <citation type="submission" date="2022-08" db="EMBL/GenBank/DDBJ databases">
        <authorList>
            <person name="Kallberg Y."/>
            <person name="Tangrot J."/>
            <person name="Rosling A."/>
        </authorList>
    </citation>
    <scope>NUCLEOTIDE SEQUENCE</scope>
    <source>
        <strain evidence="1">Wild A</strain>
    </source>
</reference>
<gene>
    <name evidence="1" type="ORF">FWILDA_LOCUS19237</name>
</gene>
<dbReference type="PANTHER" id="PTHR45786:SF74">
    <property type="entry name" value="ATP-DEPENDENT DNA HELICASE"/>
    <property type="match status" value="1"/>
</dbReference>
<name>A0A9W4XBJ9_9GLOM</name>
<keyword evidence="2" id="KW-1185">Reference proteome</keyword>
<evidence type="ECO:0000313" key="2">
    <source>
        <dbReference type="Proteomes" id="UP001153678"/>
    </source>
</evidence>
<sequence length="100" mass="11652">ELANAKKEVYTFRIQGALYHQIGGLMPRYNDEKPSFAQVYFFDSNLDNQLQRRQEMIPNLNADMLKALQDELNMINPFVNQFITAGAKAKIESNNSHWRM</sequence>
<dbReference type="OrthoDB" id="10051381at2759"/>
<dbReference type="EMBL" id="CAMKVN010022271">
    <property type="protein sequence ID" value="CAI2199767.1"/>
    <property type="molecule type" value="Genomic_DNA"/>
</dbReference>
<protein>
    <submittedName>
        <fullName evidence="1">11353_t:CDS:1</fullName>
    </submittedName>
</protein>
<dbReference type="PANTHER" id="PTHR45786">
    <property type="entry name" value="DNA BINDING PROTEIN-LIKE"/>
    <property type="match status" value="1"/>
</dbReference>
<feature type="non-terminal residue" evidence="1">
    <location>
        <position position="100"/>
    </location>
</feature>
<dbReference type="AlphaFoldDB" id="A0A9W4XBJ9"/>
<evidence type="ECO:0000313" key="1">
    <source>
        <dbReference type="EMBL" id="CAI2199767.1"/>
    </source>
</evidence>
<proteinExistence type="predicted"/>
<organism evidence="1 2">
    <name type="scientific">Funneliformis geosporum</name>
    <dbReference type="NCBI Taxonomy" id="1117311"/>
    <lineage>
        <taxon>Eukaryota</taxon>
        <taxon>Fungi</taxon>
        <taxon>Fungi incertae sedis</taxon>
        <taxon>Mucoromycota</taxon>
        <taxon>Glomeromycotina</taxon>
        <taxon>Glomeromycetes</taxon>
        <taxon>Glomerales</taxon>
        <taxon>Glomeraceae</taxon>
        <taxon>Funneliformis</taxon>
    </lineage>
</organism>
<accession>A0A9W4XBJ9</accession>
<comment type="caution">
    <text evidence="1">The sequence shown here is derived from an EMBL/GenBank/DDBJ whole genome shotgun (WGS) entry which is preliminary data.</text>
</comment>
<feature type="non-terminal residue" evidence="1">
    <location>
        <position position="1"/>
    </location>
</feature>
<dbReference type="Proteomes" id="UP001153678">
    <property type="component" value="Unassembled WGS sequence"/>
</dbReference>